<dbReference type="KEGG" id="ksk:KSE_08760"/>
<evidence type="ECO:0000259" key="1">
    <source>
        <dbReference type="Pfam" id="PF09983"/>
    </source>
</evidence>
<dbReference type="InterPro" id="IPR024534">
    <property type="entry name" value="JetD_C"/>
</dbReference>
<dbReference type="HOGENOM" id="CLU_062230_0_0_11"/>
<evidence type="ECO:0000313" key="3">
    <source>
        <dbReference type="Proteomes" id="UP000007076"/>
    </source>
</evidence>
<organism evidence="2 3">
    <name type="scientific">Kitasatospora setae (strain ATCC 33774 / DSM 43861 / JCM 3304 / KCC A-0304 / NBRC 14216 / KM-6054)</name>
    <name type="common">Streptomyces setae</name>
    <dbReference type="NCBI Taxonomy" id="452652"/>
    <lineage>
        <taxon>Bacteria</taxon>
        <taxon>Bacillati</taxon>
        <taxon>Actinomycetota</taxon>
        <taxon>Actinomycetes</taxon>
        <taxon>Kitasatosporales</taxon>
        <taxon>Streptomycetaceae</taxon>
        <taxon>Kitasatospora</taxon>
    </lineage>
</organism>
<dbReference type="Pfam" id="PF09983">
    <property type="entry name" value="JetD_C"/>
    <property type="match status" value="1"/>
</dbReference>
<dbReference type="PATRIC" id="fig|452652.3.peg.863"/>
<dbReference type="EMBL" id="AP010968">
    <property type="protein sequence ID" value="BAJ26713.1"/>
    <property type="molecule type" value="Genomic_DNA"/>
</dbReference>
<accession>E4N682</accession>
<evidence type="ECO:0000313" key="2">
    <source>
        <dbReference type="EMBL" id="BAJ26713.1"/>
    </source>
</evidence>
<dbReference type="Proteomes" id="UP000007076">
    <property type="component" value="Chromosome"/>
</dbReference>
<proteinExistence type="predicted"/>
<dbReference type="AlphaFoldDB" id="E4N682"/>
<gene>
    <name evidence="2" type="ordered locus">KSE_08760</name>
</gene>
<keyword evidence="3" id="KW-1185">Reference proteome</keyword>
<reference evidence="2 3" key="1">
    <citation type="journal article" date="2010" name="DNA Res.">
        <title>Genome sequence of Kitasatospora setae NBRC 14216T: an evolutionary snapshot of the family Streptomycetaceae.</title>
        <authorList>
            <person name="Ichikawa N."/>
            <person name="Oguchi A."/>
            <person name="Ikeda H."/>
            <person name="Ishikawa J."/>
            <person name="Kitani S."/>
            <person name="Watanabe Y."/>
            <person name="Nakamura S."/>
            <person name="Katano Y."/>
            <person name="Kishi E."/>
            <person name="Sasagawa M."/>
            <person name="Ankai A."/>
            <person name="Fukui S."/>
            <person name="Hashimoto Y."/>
            <person name="Kamata S."/>
            <person name="Otoguro M."/>
            <person name="Tanikawa S."/>
            <person name="Nihira T."/>
            <person name="Horinouchi S."/>
            <person name="Ohnishi Y."/>
            <person name="Hayakawa M."/>
            <person name="Kuzuyama T."/>
            <person name="Arisawa A."/>
            <person name="Nomoto F."/>
            <person name="Miura H."/>
            <person name="Takahashi Y."/>
            <person name="Fujita N."/>
        </authorList>
    </citation>
    <scope>NUCLEOTIDE SEQUENCE [LARGE SCALE GENOMIC DNA]</scope>
    <source>
        <strain evidence="3">ATCC 33774 / DSM 43861 / JCM 3304 / KCC A-0304 / NBRC 14216 / KM-6054</strain>
    </source>
</reference>
<dbReference type="STRING" id="452652.KSE_08760"/>
<feature type="domain" description="Wadjet protein JetD C-terminal" evidence="1">
    <location>
        <begin position="214"/>
        <end position="364"/>
    </location>
</feature>
<dbReference type="eggNOG" id="COG4924">
    <property type="taxonomic scope" value="Bacteria"/>
</dbReference>
<name>E4N682_KITSK</name>
<protein>
    <recommendedName>
        <fullName evidence="1">Wadjet protein JetD C-terminal domain-containing protein</fullName>
    </recommendedName>
</protein>
<sequence>MLEALRTRAAEAGWAGTRRTTLTTNDLLAAARKLSLPPELQRSYRRDPLMEYLEELKAHEKVVYSASRTDREKSSLPLRTHLMPFRSTVRIVPPEPVWHSFMSWASRYWGMHYTTPPIRAAYSAMNSWFLGGQSGLALPVRERALKIFGRDPFFQQAKHPGEKVFDDLKPKPMLSDPAELMPLINAFHVDPPLLTRAFDTVPLDEESGYHRTGPGRGLLVIENATTYWSLSHMLKHIDHGIGHVAWGIGNTFTASVGSIGPQDGISHVVYFGDLDATGLRIPLGALRRRLPWLDSIRPAVGLYDMLLRHGHPGKAMPKEARITPAEARRITDWLAPQHRAKAEALLLRGERLAQEWVSLDYLSTETSWYADVR</sequence>